<dbReference type="Proteomes" id="UP000502113">
    <property type="component" value="Segment"/>
</dbReference>
<protein>
    <submittedName>
        <fullName evidence="1">Uncharacterized protein</fullName>
    </submittedName>
</protein>
<reference evidence="2" key="1">
    <citation type="submission" date="2020-02" db="EMBL/GenBank/DDBJ databases">
        <authorList>
            <person name="Olsen N.S."/>
            <person name="Forero-Junco L."/>
            <person name="Kot W."/>
            <person name="Hansen L.H."/>
        </authorList>
    </citation>
    <scope>NUCLEOTIDE SEQUENCE [LARGE SCALE GENOMIC DNA]</scope>
</reference>
<evidence type="ECO:0000313" key="2">
    <source>
        <dbReference type="Proteomes" id="UP000502113"/>
    </source>
</evidence>
<proteinExistence type="predicted"/>
<keyword evidence="2" id="KW-1185">Reference proteome</keyword>
<evidence type="ECO:0000313" key="1">
    <source>
        <dbReference type="EMBL" id="QIQ66358.1"/>
    </source>
</evidence>
<gene>
    <name evidence="1" type="ORF">vipetofem_60</name>
</gene>
<sequence>MERKVIHVFYDKNNTSDLAVLNVIEEIENKFESKLNLIIQPLEVEQDIVMTNAYGIPLSFEGVYIVVLDKDNNQEQCIHAKTKIQALSKLKGTSVYK</sequence>
<organism evidence="1 2">
    <name type="scientific">Enterococcus phage vipetofem</name>
    <dbReference type="NCBI Taxonomy" id="2719594"/>
    <lineage>
        <taxon>Viruses</taxon>
        <taxon>Duplodnaviria</taxon>
        <taxon>Heunggongvirae</taxon>
        <taxon>Uroviricota</taxon>
        <taxon>Caudoviricetes</taxon>
        <taxon>Andrewesvirinae</taxon>
        <taxon>Vipetofemvirus</taxon>
        <taxon>Vipetofemvirus vipetofem</taxon>
    </lineage>
</organism>
<name>A0A6G9LLF9_9CAUD</name>
<dbReference type="EMBL" id="MT119361">
    <property type="protein sequence ID" value="QIQ66358.1"/>
    <property type="molecule type" value="Genomic_DNA"/>
</dbReference>
<accession>A0A6G9LLF9</accession>